<organism evidence="1">
    <name type="scientific">marine metagenome</name>
    <dbReference type="NCBI Taxonomy" id="408172"/>
    <lineage>
        <taxon>unclassified sequences</taxon>
        <taxon>metagenomes</taxon>
        <taxon>ecological metagenomes</taxon>
    </lineage>
</organism>
<dbReference type="Pfam" id="PF12525">
    <property type="entry name" value="DUF3726"/>
    <property type="match status" value="1"/>
</dbReference>
<feature type="non-terminal residue" evidence="1">
    <location>
        <position position="159"/>
    </location>
</feature>
<protein>
    <recommendedName>
        <fullName evidence="2">DUF3726 domain-containing protein</fullName>
    </recommendedName>
</protein>
<dbReference type="AlphaFoldDB" id="A0A383BAP6"/>
<evidence type="ECO:0008006" key="2">
    <source>
        <dbReference type="Google" id="ProtNLM"/>
    </source>
</evidence>
<proteinExistence type="predicted"/>
<dbReference type="EMBL" id="UINC01198521">
    <property type="protein sequence ID" value="SVE16508.1"/>
    <property type="molecule type" value="Genomic_DNA"/>
</dbReference>
<name>A0A383BAP6_9ZZZZ</name>
<reference evidence="1" key="1">
    <citation type="submission" date="2018-05" db="EMBL/GenBank/DDBJ databases">
        <authorList>
            <person name="Lanie J.A."/>
            <person name="Ng W.-L."/>
            <person name="Kazmierczak K.M."/>
            <person name="Andrzejewski T.M."/>
            <person name="Davidsen T.M."/>
            <person name="Wayne K.J."/>
            <person name="Tettelin H."/>
            <person name="Glass J.I."/>
            <person name="Rusch D."/>
            <person name="Podicherti R."/>
            <person name="Tsui H.-C.T."/>
            <person name="Winkler M.E."/>
        </authorList>
    </citation>
    <scope>NUCLEOTIDE SEQUENCE</scope>
</reference>
<dbReference type="InterPro" id="IPR022201">
    <property type="entry name" value="DUF3726"/>
</dbReference>
<accession>A0A383BAP6</accession>
<sequence>MRSYSEIDTAVKRASKGIGFSWGVSEEVGKNIRLLEMFGLPGLKNLNQYYKIFKEKNFQNLSLVSKENSSKIPYCPIIAGINFLDQINNLEELGEIKFENLSFPILFIPFVSRASEIIGKRIFLTIDEKEFLLNFNQSIYSNYLSGDILEKSDHIKIKF</sequence>
<evidence type="ECO:0000313" key="1">
    <source>
        <dbReference type="EMBL" id="SVE16508.1"/>
    </source>
</evidence>
<gene>
    <name evidence="1" type="ORF">METZ01_LOCUS469362</name>
</gene>